<reference evidence="2 4" key="1">
    <citation type="journal article" date="2011" name="Nature">
        <title>The Medicago genome provides insight into the evolution of rhizobial symbioses.</title>
        <authorList>
            <person name="Young N.D."/>
            <person name="Debelle F."/>
            <person name="Oldroyd G.E."/>
            <person name="Geurts R."/>
            <person name="Cannon S.B."/>
            <person name="Udvardi M.K."/>
            <person name="Benedito V.A."/>
            <person name="Mayer K.F."/>
            <person name="Gouzy J."/>
            <person name="Schoof H."/>
            <person name="Van de Peer Y."/>
            <person name="Proost S."/>
            <person name="Cook D.R."/>
            <person name="Meyers B.C."/>
            <person name="Spannagl M."/>
            <person name="Cheung F."/>
            <person name="De Mita S."/>
            <person name="Krishnakumar V."/>
            <person name="Gundlach H."/>
            <person name="Zhou S."/>
            <person name="Mudge J."/>
            <person name="Bharti A.K."/>
            <person name="Murray J.D."/>
            <person name="Naoumkina M.A."/>
            <person name="Rosen B."/>
            <person name="Silverstein K.A."/>
            <person name="Tang H."/>
            <person name="Rombauts S."/>
            <person name="Zhao P.X."/>
            <person name="Zhou P."/>
            <person name="Barbe V."/>
            <person name="Bardou P."/>
            <person name="Bechner M."/>
            <person name="Bellec A."/>
            <person name="Berger A."/>
            <person name="Berges H."/>
            <person name="Bidwell S."/>
            <person name="Bisseling T."/>
            <person name="Choisne N."/>
            <person name="Couloux A."/>
            <person name="Denny R."/>
            <person name="Deshpande S."/>
            <person name="Dai X."/>
            <person name="Doyle J.J."/>
            <person name="Dudez A.M."/>
            <person name="Farmer A.D."/>
            <person name="Fouteau S."/>
            <person name="Franken C."/>
            <person name="Gibelin C."/>
            <person name="Gish J."/>
            <person name="Goldstein S."/>
            <person name="Gonzalez A.J."/>
            <person name="Green P.J."/>
            <person name="Hallab A."/>
            <person name="Hartog M."/>
            <person name="Hua A."/>
            <person name="Humphray S.J."/>
            <person name="Jeong D.H."/>
            <person name="Jing Y."/>
            <person name="Jocker A."/>
            <person name="Kenton S.M."/>
            <person name="Kim D.J."/>
            <person name="Klee K."/>
            <person name="Lai H."/>
            <person name="Lang C."/>
            <person name="Lin S."/>
            <person name="Macmil S.L."/>
            <person name="Magdelenat G."/>
            <person name="Matthews L."/>
            <person name="McCorrison J."/>
            <person name="Monaghan E.L."/>
            <person name="Mun J.H."/>
            <person name="Najar F.Z."/>
            <person name="Nicholson C."/>
            <person name="Noirot C."/>
            <person name="O'Bleness M."/>
            <person name="Paule C.R."/>
            <person name="Poulain J."/>
            <person name="Prion F."/>
            <person name="Qin B."/>
            <person name="Qu C."/>
            <person name="Retzel E.F."/>
            <person name="Riddle C."/>
            <person name="Sallet E."/>
            <person name="Samain S."/>
            <person name="Samson N."/>
            <person name="Sanders I."/>
            <person name="Saurat O."/>
            <person name="Scarpelli C."/>
            <person name="Schiex T."/>
            <person name="Segurens B."/>
            <person name="Severin A.J."/>
            <person name="Sherrier D.J."/>
            <person name="Shi R."/>
            <person name="Sims S."/>
            <person name="Singer S.R."/>
            <person name="Sinharoy S."/>
            <person name="Sterck L."/>
            <person name="Viollet A."/>
            <person name="Wang B.B."/>
            <person name="Wang K."/>
            <person name="Wang M."/>
            <person name="Wang X."/>
            <person name="Warfsmann J."/>
            <person name="Weissenbach J."/>
            <person name="White D.D."/>
            <person name="White J.D."/>
            <person name="Wiley G.B."/>
            <person name="Wincker P."/>
            <person name="Xing Y."/>
            <person name="Yang L."/>
            <person name="Yao Z."/>
            <person name="Ying F."/>
            <person name="Zhai J."/>
            <person name="Zhou L."/>
            <person name="Zuber A."/>
            <person name="Denarie J."/>
            <person name="Dixon R.A."/>
            <person name="May G.D."/>
            <person name="Schwartz D.C."/>
            <person name="Rogers J."/>
            <person name="Quetier F."/>
            <person name="Town C.D."/>
            <person name="Roe B.A."/>
        </authorList>
    </citation>
    <scope>NUCLEOTIDE SEQUENCE [LARGE SCALE GENOMIC DNA]</scope>
    <source>
        <strain evidence="2">A17</strain>
        <strain evidence="3 4">cv. Jemalong A17</strain>
    </source>
</reference>
<proteinExistence type="predicted"/>
<keyword evidence="1" id="KW-0472">Membrane</keyword>
<feature type="transmembrane region" description="Helical" evidence="1">
    <location>
        <begin position="20"/>
        <end position="39"/>
    </location>
</feature>
<evidence type="ECO:0000313" key="3">
    <source>
        <dbReference type="EnsemblPlants" id="KEH33435"/>
    </source>
</evidence>
<dbReference type="Proteomes" id="UP000002051">
    <property type="component" value="Chromosome 3"/>
</dbReference>
<dbReference type="AlphaFoldDB" id="A0A072V5I5"/>
<keyword evidence="1" id="KW-1133">Transmembrane helix</keyword>
<evidence type="ECO:0000313" key="2">
    <source>
        <dbReference type="EMBL" id="KEH33435.1"/>
    </source>
</evidence>
<evidence type="ECO:0000256" key="1">
    <source>
        <dbReference type="SAM" id="Phobius"/>
    </source>
</evidence>
<sequence>MAGNTTISRVILLYLARFDYYFLFSKLLGINAASLKLCLRSRKLASEHVQVQWRRTHDVPTTETSIFATSTSSQSIKLRPRRILDNFTGEWNHKLSLTSTEGGNNCSNTP</sequence>
<evidence type="ECO:0000313" key="4">
    <source>
        <dbReference type="Proteomes" id="UP000002051"/>
    </source>
</evidence>
<protein>
    <submittedName>
        <fullName evidence="2">Transmembrane protein, putative</fullName>
    </submittedName>
</protein>
<name>A0A072V5I5_MEDTR</name>
<dbReference type="HOGENOM" id="CLU_2174728_0_0_1"/>
<accession>A0A072V5I5</accession>
<dbReference type="EMBL" id="CM001219">
    <property type="protein sequence ID" value="KEH33435.1"/>
    <property type="molecule type" value="Genomic_DNA"/>
</dbReference>
<dbReference type="EnsemblPlants" id="KEH33435">
    <property type="protein sequence ID" value="KEH33435"/>
    <property type="gene ID" value="MTR_3g037220"/>
</dbReference>
<keyword evidence="4" id="KW-1185">Reference proteome</keyword>
<reference evidence="3" key="3">
    <citation type="submission" date="2015-04" db="UniProtKB">
        <authorList>
            <consortium name="EnsemblPlants"/>
        </authorList>
    </citation>
    <scope>IDENTIFICATION</scope>
    <source>
        <strain evidence="3">cv. Jemalong A17</strain>
    </source>
</reference>
<keyword evidence="1 2" id="KW-0812">Transmembrane</keyword>
<organism evidence="2 4">
    <name type="scientific">Medicago truncatula</name>
    <name type="common">Barrel medic</name>
    <name type="synonym">Medicago tribuloides</name>
    <dbReference type="NCBI Taxonomy" id="3880"/>
    <lineage>
        <taxon>Eukaryota</taxon>
        <taxon>Viridiplantae</taxon>
        <taxon>Streptophyta</taxon>
        <taxon>Embryophyta</taxon>
        <taxon>Tracheophyta</taxon>
        <taxon>Spermatophyta</taxon>
        <taxon>Magnoliopsida</taxon>
        <taxon>eudicotyledons</taxon>
        <taxon>Gunneridae</taxon>
        <taxon>Pentapetalae</taxon>
        <taxon>rosids</taxon>
        <taxon>fabids</taxon>
        <taxon>Fabales</taxon>
        <taxon>Fabaceae</taxon>
        <taxon>Papilionoideae</taxon>
        <taxon>50 kb inversion clade</taxon>
        <taxon>NPAAA clade</taxon>
        <taxon>Hologalegina</taxon>
        <taxon>IRL clade</taxon>
        <taxon>Trifolieae</taxon>
        <taxon>Medicago</taxon>
    </lineage>
</organism>
<gene>
    <name evidence="2" type="ordered locus">MTR_3g037220</name>
</gene>
<reference evidence="2 4" key="2">
    <citation type="journal article" date="2014" name="BMC Genomics">
        <title>An improved genome release (version Mt4.0) for the model legume Medicago truncatula.</title>
        <authorList>
            <person name="Tang H."/>
            <person name="Krishnakumar V."/>
            <person name="Bidwell S."/>
            <person name="Rosen B."/>
            <person name="Chan A."/>
            <person name="Zhou S."/>
            <person name="Gentzbittel L."/>
            <person name="Childs K.L."/>
            <person name="Yandell M."/>
            <person name="Gundlach H."/>
            <person name="Mayer K.F."/>
            <person name="Schwartz D.C."/>
            <person name="Town C.D."/>
        </authorList>
    </citation>
    <scope>GENOME REANNOTATION</scope>
    <source>
        <strain evidence="2">A17</strain>
        <strain evidence="3 4">cv. Jemalong A17</strain>
    </source>
</reference>